<dbReference type="SMART" id="SM00422">
    <property type="entry name" value="HTH_MERR"/>
    <property type="match status" value="1"/>
</dbReference>
<protein>
    <submittedName>
        <fullName evidence="3">DNA-binding transcriptional regulator, MerR family</fullName>
    </submittedName>
</protein>
<dbReference type="PRINTS" id="PR00040">
    <property type="entry name" value="HTHMERR"/>
</dbReference>
<dbReference type="SMART" id="SM00871">
    <property type="entry name" value="AraC_E_bind"/>
    <property type="match status" value="1"/>
</dbReference>
<dbReference type="PANTHER" id="PTHR30204">
    <property type="entry name" value="REDOX-CYCLING DRUG-SENSING TRANSCRIPTIONAL ACTIVATOR SOXR"/>
    <property type="match status" value="1"/>
</dbReference>
<dbReference type="GO" id="GO:0003677">
    <property type="term" value="F:DNA binding"/>
    <property type="evidence" value="ECO:0007669"/>
    <property type="project" value="UniProtKB-KW"/>
</dbReference>
<dbReference type="PROSITE" id="PS00552">
    <property type="entry name" value="HTH_MERR_1"/>
    <property type="match status" value="1"/>
</dbReference>
<evidence type="ECO:0000313" key="3">
    <source>
        <dbReference type="EMBL" id="SSA35307.1"/>
    </source>
</evidence>
<keyword evidence="4" id="KW-1185">Reference proteome</keyword>
<dbReference type="InterPro" id="IPR011256">
    <property type="entry name" value="Reg_factor_effector_dom_sf"/>
</dbReference>
<dbReference type="AlphaFoldDB" id="A0A2Y8ZZH0"/>
<dbReference type="InterPro" id="IPR047057">
    <property type="entry name" value="MerR_fam"/>
</dbReference>
<evidence type="ECO:0000313" key="4">
    <source>
        <dbReference type="Proteomes" id="UP000250028"/>
    </source>
</evidence>
<dbReference type="PROSITE" id="PS50937">
    <property type="entry name" value="HTH_MERR_2"/>
    <property type="match status" value="1"/>
</dbReference>
<dbReference type="Pfam" id="PF13411">
    <property type="entry name" value="MerR_1"/>
    <property type="match status" value="1"/>
</dbReference>
<evidence type="ECO:0000256" key="1">
    <source>
        <dbReference type="ARBA" id="ARBA00023125"/>
    </source>
</evidence>
<evidence type="ECO:0000259" key="2">
    <source>
        <dbReference type="PROSITE" id="PS50937"/>
    </source>
</evidence>
<dbReference type="CDD" id="cd01107">
    <property type="entry name" value="HTH_BmrR"/>
    <property type="match status" value="1"/>
</dbReference>
<dbReference type="EMBL" id="UESZ01000001">
    <property type="protein sequence ID" value="SSA35307.1"/>
    <property type="molecule type" value="Genomic_DNA"/>
</dbReference>
<dbReference type="InterPro" id="IPR000551">
    <property type="entry name" value="MerR-type_HTH_dom"/>
</dbReference>
<name>A0A2Y8ZZH0_9MICO</name>
<dbReference type="OrthoDB" id="9802039at2"/>
<feature type="domain" description="HTH merR-type" evidence="2">
    <location>
        <begin position="1"/>
        <end position="71"/>
    </location>
</feature>
<reference evidence="4" key="1">
    <citation type="submission" date="2016-10" db="EMBL/GenBank/DDBJ databases">
        <authorList>
            <person name="Varghese N."/>
            <person name="Submissions S."/>
        </authorList>
    </citation>
    <scope>NUCLEOTIDE SEQUENCE [LARGE SCALE GENOMIC DNA]</scope>
    <source>
        <strain evidence="4">DSM 22951</strain>
    </source>
</reference>
<dbReference type="InterPro" id="IPR010499">
    <property type="entry name" value="AraC_E-bd"/>
</dbReference>
<dbReference type="SUPFAM" id="SSF55136">
    <property type="entry name" value="Probable bacterial effector-binding domain"/>
    <property type="match status" value="1"/>
</dbReference>
<dbReference type="GO" id="GO:0003700">
    <property type="term" value="F:DNA-binding transcription factor activity"/>
    <property type="evidence" value="ECO:0007669"/>
    <property type="project" value="InterPro"/>
</dbReference>
<gene>
    <name evidence="3" type="ORF">SAMN04489750_2658</name>
</gene>
<dbReference type="SUPFAM" id="SSF46955">
    <property type="entry name" value="Putative DNA-binding domain"/>
    <property type="match status" value="1"/>
</dbReference>
<dbReference type="RefSeq" id="WP_109686488.1">
    <property type="nucleotide sequence ID" value="NZ_QGDN01000001.1"/>
</dbReference>
<organism evidence="3 4">
    <name type="scientific">Branchiibius hedensis</name>
    <dbReference type="NCBI Taxonomy" id="672460"/>
    <lineage>
        <taxon>Bacteria</taxon>
        <taxon>Bacillati</taxon>
        <taxon>Actinomycetota</taxon>
        <taxon>Actinomycetes</taxon>
        <taxon>Micrococcales</taxon>
        <taxon>Dermacoccaceae</taxon>
        <taxon>Branchiibius</taxon>
    </lineage>
</organism>
<sequence length="265" mass="28590">MLSIGEFARVAGVSVRMLRHYDQLGLLHPASVDPSSGYRSYSASQFDRVNRLVALKELGFSLATVRELLDTTDEATLGDRLRLRRDQLRDQIEADGVRLRQIEARLRMIEKENAMSDYVLTSLAQVTLAQVSDTVSGRSEIGDRIGPLFELVTAAVDSAGVPIAGPALATYTVHGDEMEIAAAVPIPDGSAPAGTSAVTLTAVPSAVTTRFESEVIDDIVGAWQDLVREVEARGLTPNGVCREVYLETPQSGSGRWVVDLQQPVA</sequence>
<accession>A0A2Y8ZZH0</accession>
<dbReference type="Gene3D" id="1.10.1660.10">
    <property type="match status" value="1"/>
</dbReference>
<proteinExistence type="predicted"/>
<dbReference type="Gene3D" id="3.20.80.10">
    <property type="entry name" value="Regulatory factor, effector binding domain"/>
    <property type="match status" value="1"/>
</dbReference>
<dbReference type="PANTHER" id="PTHR30204:SF97">
    <property type="entry name" value="MERR FAMILY REGULATORY PROTEIN"/>
    <property type="match status" value="1"/>
</dbReference>
<dbReference type="InterPro" id="IPR009061">
    <property type="entry name" value="DNA-bd_dom_put_sf"/>
</dbReference>
<dbReference type="Proteomes" id="UP000250028">
    <property type="component" value="Unassembled WGS sequence"/>
</dbReference>
<keyword evidence="1 3" id="KW-0238">DNA-binding</keyword>